<evidence type="ECO:0000313" key="2">
    <source>
        <dbReference type="EMBL" id="PAU95403.1"/>
    </source>
</evidence>
<keyword evidence="3" id="KW-1185">Reference proteome</keyword>
<organism evidence="2 3">
    <name type="scientific">Fodinibius salipaludis</name>
    <dbReference type="NCBI Taxonomy" id="2032627"/>
    <lineage>
        <taxon>Bacteria</taxon>
        <taxon>Pseudomonadati</taxon>
        <taxon>Balneolota</taxon>
        <taxon>Balneolia</taxon>
        <taxon>Balneolales</taxon>
        <taxon>Balneolaceae</taxon>
        <taxon>Fodinibius</taxon>
    </lineage>
</organism>
<evidence type="ECO:0000259" key="1">
    <source>
        <dbReference type="Pfam" id="PF13274"/>
    </source>
</evidence>
<dbReference type="Proteomes" id="UP000218831">
    <property type="component" value="Unassembled WGS sequence"/>
</dbReference>
<dbReference type="AlphaFoldDB" id="A0A2A2GET4"/>
<reference evidence="2 3" key="1">
    <citation type="submission" date="2017-08" db="EMBL/GenBank/DDBJ databases">
        <title>Aliifodinibius alkalisoli sp. nov., isolated from saline alkaline soil.</title>
        <authorList>
            <person name="Liu D."/>
            <person name="Zhang G."/>
        </authorList>
    </citation>
    <scope>NUCLEOTIDE SEQUENCE [LARGE SCALE GENOMIC DNA]</scope>
    <source>
        <strain evidence="2 3">WN023</strain>
    </source>
</reference>
<comment type="caution">
    <text evidence="2">The sequence shown here is derived from an EMBL/GenBank/DDBJ whole genome shotgun (WGS) entry which is preliminary data.</text>
</comment>
<evidence type="ECO:0000313" key="3">
    <source>
        <dbReference type="Proteomes" id="UP000218831"/>
    </source>
</evidence>
<protein>
    <recommendedName>
        <fullName evidence="1">Antitoxin SocA-like Panacea domain-containing protein</fullName>
    </recommendedName>
</protein>
<dbReference type="InterPro" id="IPR025272">
    <property type="entry name" value="SocA_Panacea"/>
</dbReference>
<gene>
    <name evidence="2" type="ORF">CK503_04190</name>
</gene>
<dbReference type="OrthoDB" id="9799173at2"/>
<accession>A0A2A2GET4</accession>
<dbReference type="Pfam" id="PF13274">
    <property type="entry name" value="SocA_Panacea"/>
    <property type="match status" value="1"/>
</dbReference>
<dbReference type="EMBL" id="NSKE01000002">
    <property type="protein sequence ID" value="PAU95403.1"/>
    <property type="molecule type" value="Genomic_DNA"/>
</dbReference>
<feature type="domain" description="Antitoxin SocA-like Panacea" evidence="1">
    <location>
        <begin position="24"/>
        <end position="117"/>
    </location>
</feature>
<name>A0A2A2GET4_9BACT</name>
<sequence length="208" mass="24090">MQNLENIAGHILNKFQGNITPMKLQKLLYYVKVWTTVAGKKTISNTPDQAFYAWKYGPVNPEIYHEYKGYGKNPIKDIPLFSPIPSNEKKLINFIVDSYGCYNAITLSKTTHTEEPWIKNQEFGGKISDEEILDYYSKESFAQNFPLDKDNKFYPPKTTSHHAYVFDMAEDDEATNVYFDSLDEYLDEFNKASKEAHLFMNSNTEIFG</sequence>
<proteinExistence type="predicted"/>